<dbReference type="PANTHER" id="PTHR47130">
    <property type="entry name" value="SI:DKEY-19B23.11-RELATED"/>
    <property type="match status" value="1"/>
</dbReference>
<evidence type="ECO:0000259" key="2">
    <source>
        <dbReference type="Pfam" id="PF23344"/>
    </source>
</evidence>
<name>A0A9N7YEX1_PLEPL</name>
<evidence type="ECO:0000313" key="5">
    <source>
        <dbReference type="Proteomes" id="UP001153269"/>
    </source>
</evidence>
<sequence length="767" mass="85965">MAFGSSLLFVLLLSVWSSAKCDQIPSEVRMECHDRYFLIAADLSFTGKEAHFEAVDGTGVYPITKQYAAVCGYSVSDLPLKGSMELRASYFSCHTDNKDDASFTFTFNLVISHEGGEVTYALNETCSPTLPWSPREVTCEANYLEVSVRSDVVCPTGTKGDDWNAAVQTAYGSATSDWQVMFHKVEEHLKPMELSEARTQGYLFDLTKGRLVMRTPYGQPHSFIKEVNGVPVEVVHATLFSRQSWVVLMVHLEAACSMSEGSYDDAGYMVWETPEALNPLVPGLTNTQVNVGIGGELLEQSVAEEQGFIVEKHNGSVEISIPYNAEGGYRKSFVSGDLYEYYIFHLHLEQIAGDEDHVDTRLRSHRTLLTPLLPRPVFTENLTVHEERVFTIYLGDVPEDVELSAVQLNEHAYVFTNESDYSITKVVHLNNTHGYTLKVPFDDPAVIKKFSKEDEAMKHTLEVNYTLTVLPENEPFFHLTSVVALSDITPPEFEAVCSESGILFKLDHRPFDYLWDIHIGSELLTPELATQQGYILTNDSQSLLLEVPLFTHGYVYGDVALNGFLGTFEILIQYQGTSEVQGSTVKTCPFTTAEFICKGILSVYFEHSGGIPSRSTLLNTQCRPKEAGETRALFSLILNSCGSKIKLGKEYVTYENEISFSRMWIFQKNQPDSSHEIDRVTVQCTYPLAGLHRLFSFFKFESDTTGVGSIVHSSHSTQVQQKPAMVFNTVFQTPVPSTRRTRPVLVKPGHYRRVPTHLQKLNSITRT</sequence>
<feature type="signal peptide" evidence="1">
    <location>
        <begin position="1"/>
        <end position="21"/>
    </location>
</feature>
<evidence type="ECO:0000313" key="4">
    <source>
        <dbReference type="EMBL" id="CAB1423932.1"/>
    </source>
</evidence>
<protein>
    <recommendedName>
        <fullName evidence="6">ZP domain-containing protein</fullName>
    </recommendedName>
</protein>
<comment type="caution">
    <text evidence="4">The sequence shown here is derived from an EMBL/GenBank/DDBJ whole genome shotgun (WGS) entry which is preliminary data.</text>
</comment>
<dbReference type="EMBL" id="CADEAL010000692">
    <property type="protein sequence ID" value="CAB1423932.1"/>
    <property type="molecule type" value="Genomic_DNA"/>
</dbReference>
<dbReference type="Proteomes" id="UP001153269">
    <property type="component" value="Unassembled WGS sequence"/>
</dbReference>
<dbReference type="AlphaFoldDB" id="A0A9N7YEX1"/>
<keyword evidence="1" id="KW-0732">Signal</keyword>
<proteinExistence type="predicted"/>
<organism evidence="4 5">
    <name type="scientific">Pleuronectes platessa</name>
    <name type="common">European plaice</name>
    <dbReference type="NCBI Taxonomy" id="8262"/>
    <lineage>
        <taxon>Eukaryota</taxon>
        <taxon>Metazoa</taxon>
        <taxon>Chordata</taxon>
        <taxon>Craniata</taxon>
        <taxon>Vertebrata</taxon>
        <taxon>Euteleostomi</taxon>
        <taxon>Actinopterygii</taxon>
        <taxon>Neopterygii</taxon>
        <taxon>Teleostei</taxon>
        <taxon>Neoteleostei</taxon>
        <taxon>Acanthomorphata</taxon>
        <taxon>Carangaria</taxon>
        <taxon>Pleuronectiformes</taxon>
        <taxon>Pleuronectoidei</taxon>
        <taxon>Pleuronectidae</taxon>
        <taxon>Pleuronectes</taxon>
    </lineage>
</organism>
<dbReference type="Pfam" id="PF26562">
    <property type="entry name" value="Ig-like"/>
    <property type="match status" value="1"/>
</dbReference>
<dbReference type="PANTHER" id="PTHR47130:SF6">
    <property type="entry name" value="EGG ENVELOPE GLYCOPROTEIN-LIKE PRECURSOR"/>
    <property type="match status" value="1"/>
</dbReference>
<dbReference type="Gene3D" id="2.60.40.3210">
    <property type="entry name" value="Zona pellucida, ZP-N domain"/>
    <property type="match status" value="1"/>
</dbReference>
<gene>
    <name evidence="4" type="ORF">PLEPLA_LOCUS11853</name>
</gene>
<reference evidence="4" key="1">
    <citation type="submission" date="2020-03" db="EMBL/GenBank/DDBJ databases">
        <authorList>
            <person name="Weist P."/>
        </authorList>
    </citation>
    <scope>NUCLEOTIDE SEQUENCE</scope>
</reference>
<feature type="domain" description="ZP-domain containing protein Ig-like" evidence="3">
    <location>
        <begin position="373"/>
        <end position="485"/>
    </location>
</feature>
<dbReference type="Pfam" id="PF23344">
    <property type="entry name" value="ZP-N"/>
    <property type="match status" value="1"/>
</dbReference>
<keyword evidence="5" id="KW-1185">Reference proteome</keyword>
<dbReference type="InterPro" id="IPR058876">
    <property type="entry name" value="Ig-like_ZP"/>
</dbReference>
<dbReference type="InterPro" id="IPR055356">
    <property type="entry name" value="ZP-N"/>
</dbReference>
<evidence type="ECO:0000256" key="1">
    <source>
        <dbReference type="SAM" id="SignalP"/>
    </source>
</evidence>
<feature type="domain" description="ZP-N" evidence="2">
    <location>
        <begin position="612"/>
        <end position="687"/>
    </location>
</feature>
<evidence type="ECO:0008006" key="6">
    <source>
        <dbReference type="Google" id="ProtNLM"/>
    </source>
</evidence>
<feature type="chain" id="PRO_5040435457" description="ZP domain-containing protein" evidence="1">
    <location>
        <begin position="22"/>
        <end position="767"/>
    </location>
</feature>
<accession>A0A9N7YEX1</accession>
<evidence type="ECO:0000259" key="3">
    <source>
        <dbReference type="Pfam" id="PF26562"/>
    </source>
</evidence>